<dbReference type="InterPro" id="IPR006076">
    <property type="entry name" value="FAD-dep_OxRdtase"/>
</dbReference>
<evidence type="ECO:0000313" key="9">
    <source>
        <dbReference type="Proteomes" id="UP000094112"/>
    </source>
</evidence>
<proteinExistence type="inferred from homology"/>
<dbReference type="PANTHER" id="PTHR11530">
    <property type="entry name" value="D-AMINO ACID OXIDASE"/>
    <property type="match status" value="1"/>
</dbReference>
<name>A0A1E3PA48_WICAA</name>
<reference evidence="8 9" key="1">
    <citation type="journal article" date="2016" name="Proc. Natl. Acad. Sci. U.S.A.">
        <title>Comparative genomics of biotechnologically important yeasts.</title>
        <authorList>
            <person name="Riley R."/>
            <person name="Haridas S."/>
            <person name="Wolfe K.H."/>
            <person name="Lopes M.R."/>
            <person name="Hittinger C.T."/>
            <person name="Goeker M."/>
            <person name="Salamov A.A."/>
            <person name="Wisecaver J.H."/>
            <person name="Long T.M."/>
            <person name="Calvey C.H."/>
            <person name="Aerts A.L."/>
            <person name="Barry K.W."/>
            <person name="Choi C."/>
            <person name="Clum A."/>
            <person name="Coughlan A.Y."/>
            <person name="Deshpande S."/>
            <person name="Douglass A.P."/>
            <person name="Hanson S.J."/>
            <person name="Klenk H.-P."/>
            <person name="LaButti K.M."/>
            <person name="Lapidus A."/>
            <person name="Lindquist E.A."/>
            <person name="Lipzen A.M."/>
            <person name="Meier-Kolthoff J.P."/>
            <person name="Ohm R.A."/>
            <person name="Otillar R.P."/>
            <person name="Pangilinan J.L."/>
            <person name="Peng Y."/>
            <person name="Rokas A."/>
            <person name="Rosa C.A."/>
            <person name="Scheuner C."/>
            <person name="Sibirny A.A."/>
            <person name="Slot J.C."/>
            <person name="Stielow J.B."/>
            <person name="Sun H."/>
            <person name="Kurtzman C.P."/>
            <person name="Blackwell M."/>
            <person name="Grigoriev I.V."/>
            <person name="Jeffries T.W."/>
        </authorList>
    </citation>
    <scope>NUCLEOTIDE SEQUENCE [LARGE SCALE GENOMIC DNA]</scope>
    <source>
        <strain evidence="9">ATCC 58044 / CBS 1984 / NCYC 433 / NRRL Y-366-8</strain>
    </source>
</reference>
<dbReference type="Gene3D" id="3.40.50.720">
    <property type="entry name" value="NAD(P)-binding Rossmann-like Domain"/>
    <property type="match status" value="1"/>
</dbReference>
<dbReference type="PANTHER" id="PTHR11530:SF26">
    <property type="entry name" value="FAD DEPENDENT OXIDOREDUCTASE SUPERFAMILY (AFU_ORTHOLOGUE AFUA_5G13940)"/>
    <property type="match status" value="1"/>
</dbReference>
<accession>A0A1E3PA48</accession>
<feature type="binding site" evidence="6">
    <location>
        <position position="224"/>
    </location>
    <ligand>
        <name>D-dopa</name>
        <dbReference type="ChEBI" id="CHEBI:149689"/>
    </ligand>
</feature>
<comment type="cofactor">
    <cofactor evidence="1 6">
        <name>FAD</name>
        <dbReference type="ChEBI" id="CHEBI:57692"/>
    </cofactor>
</comment>
<dbReference type="RefSeq" id="XP_019041029.1">
    <property type="nucleotide sequence ID" value="XM_019186071.1"/>
</dbReference>
<dbReference type="EMBL" id="KV454208">
    <property type="protein sequence ID" value="ODQ61822.1"/>
    <property type="molecule type" value="Genomic_DNA"/>
</dbReference>
<dbReference type="OrthoDB" id="2015447at2759"/>
<evidence type="ECO:0000256" key="5">
    <source>
        <dbReference type="ARBA" id="ARBA00023002"/>
    </source>
</evidence>
<protein>
    <recommendedName>
        <fullName evidence="7">FAD dependent oxidoreductase domain-containing protein</fullName>
    </recommendedName>
</protein>
<evidence type="ECO:0000256" key="2">
    <source>
        <dbReference type="ARBA" id="ARBA00006730"/>
    </source>
</evidence>
<dbReference type="GO" id="GO:0019478">
    <property type="term" value="P:D-amino acid catabolic process"/>
    <property type="evidence" value="ECO:0007669"/>
    <property type="project" value="TreeGrafter"/>
</dbReference>
<feature type="domain" description="FAD dependent oxidoreductase" evidence="7">
    <location>
        <begin position="4"/>
        <end position="333"/>
    </location>
</feature>
<dbReference type="GeneID" id="30203317"/>
<keyword evidence="5" id="KW-0560">Oxidoreductase</keyword>
<organism evidence="8 9">
    <name type="scientific">Wickerhamomyces anomalus (strain ATCC 58044 / CBS 1984 / NCYC 433 / NRRL Y-366-8)</name>
    <name type="common">Yeast</name>
    <name type="synonym">Hansenula anomala</name>
    <dbReference type="NCBI Taxonomy" id="683960"/>
    <lineage>
        <taxon>Eukaryota</taxon>
        <taxon>Fungi</taxon>
        <taxon>Dikarya</taxon>
        <taxon>Ascomycota</taxon>
        <taxon>Saccharomycotina</taxon>
        <taxon>Saccharomycetes</taxon>
        <taxon>Phaffomycetales</taxon>
        <taxon>Wickerhamomycetaceae</taxon>
        <taxon>Wickerhamomyces</taxon>
    </lineage>
</organism>
<dbReference type="InterPro" id="IPR023209">
    <property type="entry name" value="DAO"/>
</dbReference>
<evidence type="ECO:0000256" key="3">
    <source>
        <dbReference type="ARBA" id="ARBA00022630"/>
    </source>
</evidence>
<keyword evidence="9" id="KW-1185">Reference proteome</keyword>
<sequence length="346" mass="38991">MSEIVVVGAGVIGLSAAQALCEKGYKVKVVAAHFPTDPLNSRYTSPWAGAHYRPFPSKSPKEFEESQLTRKTLEYFEKLAVEEPQSSVKFIDGIDYLEEKGLYDVKAKGYYEDIQYLKEIPKNQLPKGVEFGAKYRTWVLNSPLYIQYLQRKLTFKYGVEFIRTELTSLKQVSQSFPNTIIVNASGLGLQYNGGYDPKSYVIRGQTLLVRAPEGHPYEKQTITHQSKDGLWTFVIPRPLDGGLIVGGTKQVNDFQNTPKDEDTKQLIERSRALYPEIFIDGELDIKNINVGFRPAREGGIRIEIEKVGKQYIVHDYGFGGMGYELSRGSAEEVLKLVESIPTVSKL</sequence>
<dbReference type="Gene3D" id="3.30.9.10">
    <property type="entry name" value="D-Amino Acid Oxidase, subunit A, domain 2"/>
    <property type="match status" value="1"/>
</dbReference>
<dbReference type="Pfam" id="PF01266">
    <property type="entry name" value="DAO"/>
    <property type="match status" value="1"/>
</dbReference>
<dbReference type="SUPFAM" id="SSF54373">
    <property type="entry name" value="FAD-linked reductases, C-terminal domain"/>
    <property type="match status" value="1"/>
</dbReference>
<feature type="binding site" evidence="6">
    <location>
        <begin position="44"/>
        <end position="45"/>
    </location>
    <ligand>
        <name>FAD</name>
        <dbReference type="ChEBI" id="CHEBI:57692"/>
    </ligand>
</feature>
<dbReference type="SUPFAM" id="SSF51971">
    <property type="entry name" value="Nucleotide-binding domain"/>
    <property type="match status" value="1"/>
</dbReference>
<keyword evidence="3" id="KW-0285">Flavoprotein</keyword>
<dbReference type="GO" id="GO:0005737">
    <property type="term" value="C:cytoplasm"/>
    <property type="evidence" value="ECO:0007669"/>
    <property type="project" value="TreeGrafter"/>
</dbReference>
<evidence type="ECO:0000313" key="8">
    <source>
        <dbReference type="EMBL" id="ODQ61822.1"/>
    </source>
</evidence>
<dbReference type="PIRSF" id="PIRSF000189">
    <property type="entry name" value="D-aa_oxidase"/>
    <property type="match status" value="1"/>
</dbReference>
<comment type="similarity">
    <text evidence="2">Belongs to the DAMOX/DASOX family.</text>
</comment>
<feature type="binding site" evidence="6">
    <location>
        <position position="293"/>
    </location>
    <ligand>
        <name>D-dopa</name>
        <dbReference type="ChEBI" id="CHEBI:149689"/>
    </ligand>
</feature>
<dbReference type="GO" id="GO:0003884">
    <property type="term" value="F:D-amino-acid oxidase activity"/>
    <property type="evidence" value="ECO:0007669"/>
    <property type="project" value="InterPro"/>
</dbReference>
<dbReference type="STRING" id="683960.A0A1E3PA48"/>
<gene>
    <name evidence="8" type="ORF">WICANDRAFT_86782</name>
</gene>
<evidence type="ECO:0000256" key="1">
    <source>
        <dbReference type="ARBA" id="ARBA00001974"/>
    </source>
</evidence>
<evidence type="ECO:0000259" key="7">
    <source>
        <dbReference type="Pfam" id="PF01266"/>
    </source>
</evidence>
<dbReference type="AlphaFoldDB" id="A0A1E3PA48"/>
<evidence type="ECO:0000256" key="4">
    <source>
        <dbReference type="ARBA" id="ARBA00022827"/>
    </source>
</evidence>
<feature type="binding site" evidence="6">
    <location>
        <position position="320"/>
    </location>
    <ligand>
        <name>D-dopa</name>
        <dbReference type="ChEBI" id="CHEBI:149689"/>
    </ligand>
</feature>
<dbReference type="Proteomes" id="UP000094112">
    <property type="component" value="Unassembled WGS sequence"/>
</dbReference>
<keyword evidence="4 6" id="KW-0274">FAD</keyword>
<dbReference type="GO" id="GO:0071949">
    <property type="term" value="F:FAD binding"/>
    <property type="evidence" value="ECO:0007669"/>
    <property type="project" value="InterPro"/>
</dbReference>
<evidence type="ECO:0000256" key="6">
    <source>
        <dbReference type="PIRSR" id="PIRSR000189-1"/>
    </source>
</evidence>